<sequence length="130" mass="15647">MRQQGDLVLHLGQFYSHQEDLKHQQPDDDQKEKVLRRLNPHQRRDKDNNPRKDAEHQKQNGKHNPINRIGYIHMGMTDLPDDINNRKHRDHDQKNTQIQAHLTTFFLNHWMISMDMLIRIIKATDFPMVK</sequence>
<reference evidence="2" key="1">
    <citation type="submission" date="2019-08" db="EMBL/GenBank/DDBJ databases">
        <authorList>
            <person name="Kucharzyk K."/>
            <person name="Murdoch R.W."/>
            <person name="Higgins S."/>
            <person name="Loffler F."/>
        </authorList>
    </citation>
    <scope>NUCLEOTIDE SEQUENCE</scope>
</reference>
<accession>A0A645J802</accession>
<organism evidence="2">
    <name type="scientific">bioreactor metagenome</name>
    <dbReference type="NCBI Taxonomy" id="1076179"/>
    <lineage>
        <taxon>unclassified sequences</taxon>
        <taxon>metagenomes</taxon>
        <taxon>ecological metagenomes</taxon>
    </lineage>
</organism>
<proteinExistence type="predicted"/>
<protein>
    <submittedName>
        <fullName evidence="2">Uncharacterized protein</fullName>
    </submittedName>
</protein>
<feature type="compositionally biased region" description="Basic and acidic residues" evidence="1">
    <location>
        <begin position="18"/>
        <end position="35"/>
    </location>
</feature>
<comment type="caution">
    <text evidence="2">The sequence shown here is derived from an EMBL/GenBank/DDBJ whole genome shotgun (WGS) entry which is preliminary data.</text>
</comment>
<name>A0A645J802_9ZZZZ</name>
<evidence type="ECO:0000256" key="1">
    <source>
        <dbReference type="SAM" id="MobiDB-lite"/>
    </source>
</evidence>
<evidence type="ECO:0000313" key="2">
    <source>
        <dbReference type="EMBL" id="MPN56594.1"/>
    </source>
</evidence>
<feature type="region of interest" description="Disordered" evidence="1">
    <location>
        <begin position="18"/>
        <end position="68"/>
    </location>
</feature>
<feature type="compositionally biased region" description="Basic and acidic residues" evidence="1">
    <location>
        <begin position="42"/>
        <end position="58"/>
    </location>
</feature>
<gene>
    <name evidence="2" type="ORF">SDC9_204284</name>
</gene>
<dbReference type="AlphaFoldDB" id="A0A645J802"/>
<dbReference type="EMBL" id="VSSQ01127107">
    <property type="protein sequence ID" value="MPN56594.1"/>
    <property type="molecule type" value="Genomic_DNA"/>
</dbReference>